<dbReference type="Proteomes" id="UP000016923">
    <property type="component" value="Unassembled WGS sequence"/>
</dbReference>
<feature type="compositionally biased region" description="Basic residues" evidence="5">
    <location>
        <begin position="563"/>
        <end position="574"/>
    </location>
</feature>
<dbReference type="InterPro" id="IPR036188">
    <property type="entry name" value="FAD/NAD-bd_sf"/>
</dbReference>
<dbReference type="OMA" id="NYFQTFN"/>
<evidence type="ECO:0000256" key="3">
    <source>
        <dbReference type="ARBA" id="ARBA00022857"/>
    </source>
</evidence>
<organism evidence="6 7">
    <name type="scientific">Ophiostoma piceae (strain UAMH 11346)</name>
    <name type="common">Sap stain fungus</name>
    <dbReference type="NCBI Taxonomy" id="1262450"/>
    <lineage>
        <taxon>Eukaryota</taxon>
        <taxon>Fungi</taxon>
        <taxon>Dikarya</taxon>
        <taxon>Ascomycota</taxon>
        <taxon>Pezizomycotina</taxon>
        <taxon>Sordariomycetes</taxon>
        <taxon>Sordariomycetidae</taxon>
        <taxon>Ophiostomatales</taxon>
        <taxon>Ophiostomataceae</taxon>
        <taxon>Ophiostoma</taxon>
    </lineage>
</organism>
<dbReference type="GO" id="GO:0050661">
    <property type="term" value="F:NADP binding"/>
    <property type="evidence" value="ECO:0007669"/>
    <property type="project" value="InterPro"/>
</dbReference>
<feature type="region of interest" description="Disordered" evidence="5">
    <location>
        <begin position="543"/>
        <end position="574"/>
    </location>
</feature>
<dbReference type="PRINTS" id="PR00370">
    <property type="entry name" value="FMOXYGENASE"/>
</dbReference>
<evidence type="ECO:0000256" key="4">
    <source>
        <dbReference type="ARBA" id="ARBA00023002"/>
    </source>
</evidence>
<dbReference type="PANTHER" id="PTHR43098:SF5">
    <property type="entry name" value="DUAL-FUNCTIONAL MONOOXYGENASE_METHYLTRANSFERASE PSOF"/>
    <property type="match status" value="1"/>
</dbReference>
<proteinExistence type="predicted"/>
<dbReference type="VEuPathDB" id="FungiDB:F503_02758"/>
<keyword evidence="2" id="KW-0274">FAD</keyword>
<dbReference type="InterPro" id="IPR000960">
    <property type="entry name" value="Flavin_mOase"/>
</dbReference>
<dbReference type="AlphaFoldDB" id="S3D079"/>
<gene>
    <name evidence="6" type="ORF">F503_02758</name>
</gene>
<dbReference type="GO" id="GO:0050660">
    <property type="term" value="F:flavin adenine dinucleotide binding"/>
    <property type="evidence" value="ECO:0007669"/>
    <property type="project" value="InterPro"/>
</dbReference>
<dbReference type="InterPro" id="IPR050775">
    <property type="entry name" value="FAD-binding_Monooxygenases"/>
</dbReference>
<dbReference type="OrthoDB" id="66881at2759"/>
<name>S3D079_OPHP1</name>
<dbReference type="GO" id="GO:0004499">
    <property type="term" value="F:N,N-dimethylaniline monooxygenase activity"/>
    <property type="evidence" value="ECO:0007669"/>
    <property type="project" value="InterPro"/>
</dbReference>
<dbReference type="Gene3D" id="3.50.50.60">
    <property type="entry name" value="FAD/NAD(P)-binding domain"/>
    <property type="match status" value="3"/>
</dbReference>
<evidence type="ECO:0000313" key="7">
    <source>
        <dbReference type="Proteomes" id="UP000016923"/>
    </source>
</evidence>
<keyword evidence="4" id="KW-0560">Oxidoreductase</keyword>
<dbReference type="eggNOG" id="KOG1399">
    <property type="taxonomic scope" value="Eukaryota"/>
</dbReference>
<dbReference type="HOGENOM" id="CLU_006937_8_1_1"/>
<keyword evidence="6" id="KW-0503">Monooxygenase</keyword>
<sequence length="574" mass="64427">MTSAVPEFDSIVVGTGFSGIHSLWQLKQLGHSVKCFEAGSDIGGVWYWNRYPGARTDIDGRVYSMKFTEKLKDLWDYKERYPTQPEVHAYLTAVLDEFDLRRTIQFSTRVVSAIFSHANNIWTITTANGEVFTSRFFVPATGPMSSAKKIPFPGLAGFKGQWFQSSTWPKEKPDLKGKRIAIIGTGATGVQLVPKLATVAKELIVFQRTPNYVLPGRNFNIDREEADEIRENYNAIWRMSEKTDFGLPMVPTGKTFSEMKDDEAQQALDRTWESGGFHIMFESFDDVFIDAGANTAVSDYLKKKIRVVVEDPEVAEILTPKYPFLTKRPPCGHGYYEAFNRPNVKLVDISKEEIDVYDNGVKTSQTGVHYEVDVIIFALGFDAGIGALSEMEVRAGTGPSLKETWEKDVETYAGVLVPGFPNMFIVCGPHMPFGNMPLVLDLQVNWIGALLQYMKDTSATRVSVSDELAQAYCKELAIIFGMAVFAESSKKLGSWFVGGNIPGRVIRPLFYFSGIPRWRVWLDKEREGNWKGMVFGGGERRIEGKRRAGKRRASGGWVGNSEHKKRRRGTVNKG</sequence>
<evidence type="ECO:0000313" key="6">
    <source>
        <dbReference type="EMBL" id="EPE06630.1"/>
    </source>
</evidence>
<dbReference type="PANTHER" id="PTHR43098">
    <property type="entry name" value="L-ORNITHINE N(5)-MONOOXYGENASE-RELATED"/>
    <property type="match status" value="1"/>
</dbReference>
<protein>
    <submittedName>
        <fullName evidence="6">Cyclohexanone monooxygenase</fullName>
    </submittedName>
</protein>
<dbReference type="EMBL" id="KE148153">
    <property type="protein sequence ID" value="EPE06630.1"/>
    <property type="molecule type" value="Genomic_DNA"/>
</dbReference>
<evidence type="ECO:0000256" key="1">
    <source>
        <dbReference type="ARBA" id="ARBA00022630"/>
    </source>
</evidence>
<keyword evidence="3" id="KW-0521">NADP</keyword>
<dbReference type="STRING" id="1262450.S3D079"/>
<dbReference type="InterPro" id="IPR020946">
    <property type="entry name" value="Flavin_mOase-like"/>
</dbReference>
<evidence type="ECO:0000256" key="2">
    <source>
        <dbReference type="ARBA" id="ARBA00022827"/>
    </source>
</evidence>
<evidence type="ECO:0000256" key="5">
    <source>
        <dbReference type="SAM" id="MobiDB-lite"/>
    </source>
</evidence>
<dbReference type="SUPFAM" id="SSF51905">
    <property type="entry name" value="FAD/NAD(P)-binding domain"/>
    <property type="match status" value="2"/>
</dbReference>
<accession>S3D079</accession>
<keyword evidence="1" id="KW-0285">Flavoprotein</keyword>
<keyword evidence="7" id="KW-1185">Reference proteome</keyword>
<dbReference type="Pfam" id="PF00743">
    <property type="entry name" value="FMO-like"/>
    <property type="match status" value="1"/>
</dbReference>
<reference evidence="6 7" key="1">
    <citation type="journal article" date="2013" name="BMC Genomics">
        <title>The genome and transcriptome of the pine saprophyte Ophiostoma piceae, and a comparison with the bark beetle-associated pine pathogen Grosmannia clavigera.</title>
        <authorList>
            <person name="Haridas S."/>
            <person name="Wang Y."/>
            <person name="Lim L."/>
            <person name="Massoumi Alamouti S."/>
            <person name="Jackman S."/>
            <person name="Docking R."/>
            <person name="Robertson G."/>
            <person name="Birol I."/>
            <person name="Bohlmann J."/>
            <person name="Breuil C."/>
        </authorList>
    </citation>
    <scope>NUCLEOTIDE SEQUENCE [LARGE SCALE GENOMIC DNA]</scope>
    <source>
        <strain evidence="6 7">UAMH 11346</strain>
    </source>
</reference>